<dbReference type="KEGG" id="nmo:Nmlp_1777"/>
<keyword evidence="1" id="KW-0472">Membrane</keyword>
<organism evidence="2 3">
    <name type="scientific">Natronomonas moolapensis (strain DSM 18674 / CECT 7526 / JCM 14361 / 8.8.11)</name>
    <dbReference type="NCBI Taxonomy" id="268739"/>
    <lineage>
        <taxon>Archaea</taxon>
        <taxon>Methanobacteriati</taxon>
        <taxon>Methanobacteriota</taxon>
        <taxon>Stenosarchaea group</taxon>
        <taxon>Halobacteria</taxon>
        <taxon>Halobacteriales</taxon>
        <taxon>Natronomonadaceae</taxon>
        <taxon>Natronomonas</taxon>
    </lineage>
</organism>
<dbReference type="RefSeq" id="WP_015408795.1">
    <property type="nucleotide sequence ID" value="NC_020388.1"/>
</dbReference>
<gene>
    <name evidence="2" type="ordered locus">Nmlp_1777</name>
</gene>
<name>M1Y0I8_NATM8</name>
<evidence type="ECO:0000256" key="1">
    <source>
        <dbReference type="SAM" id="Phobius"/>
    </source>
</evidence>
<dbReference type="GeneID" id="14650895"/>
<protein>
    <submittedName>
        <fullName evidence="2">ABC-type transport system accessory transmembrane protein</fullName>
    </submittedName>
</protein>
<dbReference type="AlphaFoldDB" id="M1Y0I8"/>
<evidence type="ECO:0000313" key="3">
    <source>
        <dbReference type="Proteomes" id="UP000011867"/>
    </source>
</evidence>
<dbReference type="STRING" id="268739.Nmlp_1777"/>
<dbReference type="InterPro" id="IPR008407">
    <property type="entry name" value="Brnchd-chn_aa_trnsp_AzlD"/>
</dbReference>
<keyword evidence="1 2" id="KW-0812">Transmembrane</keyword>
<accession>M1Y0I8</accession>
<dbReference type="Pfam" id="PF05437">
    <property type="entry name" value="AzlD"/>
    <property type="match status" value="1"/>
</dbReference>
<feature type="transmembrane region" description="Helical" evidence="1">
    <location>
        <begin position="93"/>
        <end position="114"/>
    </location>
</feature>
<evidence type="ECO:0000313" key="2">
    <source>
        <dbReference type="EMBL" id="CCQ35965.1"/>
    </source>
</evidence>
<reference evidence="2 3" key="1">
    <citation type="journal article" date="2013" name="Genome Announc.">
        <title>Genome of the haloarchaeon Natronomonas moolapensis, a neutrophilic member of a previously haloalkaliphilic genus.</title>
        <authorList>
            <person name="Dyall-Smith M.L."/>
            <person name="Pfeiffer F."/>
            <person name="Oberwinkler T."/>
            <person name="Klee K."/>
            <person name="Rampp M."/>
            <person name="Palm P."/>
            <person name="Gross K."/>
            <person name="Schuster S.C."/>
            <person name="Oesterhelt D."/>
        </authorList>
    </citation>
    <scope>NUCLEOTIDE SEQUENCE [LARGE SCALE GENOMIC DNA]</scope>
    <source>
        <strain evidence="3">DSM 18674 / JCM 14361 / 8.8.11</strain>
    </source>
</reference>
<dbReference type="eggNOG" id="arCOG06625">
    <property type="taxonomic scope" value="Archaea"/>
</dbReference>
<dbReference type="Proteomes" id="UP000011867">
    <property type="component" value="Chromosome"/>
</dbReference>
<keyword evidence="3" id="KW-1185">Reference proteome</keyword>
<feature type="transmembrane region" description="Helical" evidence="1">
    <location>
        <begin position="44"/>
        <end position="64"/>
    </location>
</feature>
<dbReference type="EMBL" id="HF582854">
    <property type="protein sequence ID" value="CCQ35965.1"/>
    <property type="molecule type" value="Genomic_DNA"/>
</dbReference>
<dbReference type="HOGENOM" id="CLU_157896_1_0_2"/>
<keyword evidence="1" id="KW-1133">Transmembrane helix</keyword>
<feature type="transmembrane region" description="Helical" evidence="1">
    <location>
        <begin position="6"/>
        <end position="32"/>
    </location>
</feature>
<sequence length="115" mass="12140">MTAWSHAGVWAAIAVIGICTYAIRLSFIYLFGRIDAVPPRLRRVLRYVPAAVLAALVVPSIVTIEPTAAGTLLDDRVLAGAVAAAVAWRTENVLATIVVGMGTLWAIRFGPALLG</sequence>
<proteinExistence type="predicted"/>